<proteinExistence type="predicted"/>
<dbReference type="SMART" id="SM00291">
    <property type="entry name" value="ZnF_ZZ"/>
    <property type="match status" value="1"/>
</dbReference>
<dbReference type="GO" id="GO:0008270">
    <property type="term" value="F:zinc ion binding"/>
    <property type="evidence" value="ECO:0007669"/>
    <property type="project" value="UniProtKB-KW"/>
</dbReference>
<accession>A0A8B6FUS8</accession>
<dbReference type="Pfam" id="PF09068">
    <property type="entry name" value="EF-hand_2"/>
    <property type="match status" value="1"/>
</dbReference>
<evidence type="ECO:0000256" key="12">
    <source>
        <dbReference type="PROSITE-ProRule" id="PRU00228"/>
    </source>
</evidence>
<keyword evidence="5" id="KW-0479">Metal-binding</keyword>
<feature type="compositionally biased region" description="Low complexity" evidence="14">
    <location>
        <begin position="1555"/>
        <end position="1568"/>
    </location>
</feature>
<dbReference type="PANTHER" id="PTHR12268">
    <property type="entry name" value="E3 UBIQUITIN-PROTEIN LIGASE KCMF1"/>
    <property type="match status" value="1"/>
</dbReference>
<feature type="compositionally biased region" description="Basic and acidic residues" evidence="14">
    <location>
        <begin position="2452"/>
        <end position="2469"/>
    </location>
</feature>
<dbReference type="SUPFAM" id="SSF57850">
    <property type="entry name" value="RING/U-box"/>
    <property type="match status" value="1"/>
</dbReference>
<dbReference type="InterPro" id="IPR002017">
    <property type="entry name" value="Spectrin_repeat"/>
</dbReference>
<feature type="compositionally biased region" description="Low complexity" evidence="14">
    <location>
        <begin position="3176"/>
        <end position="3193"/>
    </location>
</feature>
<dbReference type="InterPro" id="IPR015153">
    <property type="entry name" value="EF-hand_dom_typ1"/>
</dbReference>
<feature type="region of interest" description="Disordered" evidence="14">
    <location>
        <begin position="3093"/>
        <end position="3117"/>
    </location>
</feature>
<comment type="caution">
    <text evidence="17">The sequence shown here is derived from an EMBL/GenBank/DDBJ whole genome shotgun (WGS) entry which is preliminary data.</text>
</comment>
<dbReference type="CDD" id="cd00201">
    <property type="entry name" value="WW"/>
    <property type="match status" value="1"/>
</dbReference>
<dbReference type="Pfam" id="PF00569">
    <property type="entry name" value="ZZ"/>
    <property type="match status" value="1"/>
</dbReference>
<sequence>METQLQHLGKRWASICTWTEQQWLLLQDVLLKLQHFSDEQTKFSDWLSQKEAILQKFQQYDLSDSDMMITQVKDLKQIETDMVEQVRRFDELTECGQDIVQCVDNDEAVQKITSQLESFQERWEAIVQLMEKLSKKISESGIEFSKISKEMITEFSDEGKLRSPTSSSAKKRKIDSINKTEFENELKKLLEWFDKTESSLQMLIADDVSPQDQFTEEEQLVLVQDTENDIRTHKMDYNKTVKVGEDTGESYANFTKVITDLENRWERLHHLLSDTQNKVDLNIETKKLYNELNTLKELIQSYEKWANTVESVAEEAVEISKQIDQCRVKLKAMKSNEDRVERINSQAAKLVKRSPSSDKIRSEIKTFTERWETTFDKISKRQRLLSEALDKVPPKSYVEAVGATLKWISDMESVLLTEKYMVCDIETMEEQLQQYRNLQSDLQEHNGSLDYINKTGTNLIGKAATEDRASKLKTDLNDLNTRWSQVSVVIDERLDKIEKAIGQLKKYKSQTSGLNQWIEEMDVFLHADDPTNGDLPTLNAQLNESNGVQEDIKTLQQNVNNINDLCKQLLVEAEPNFGERLVTEINSLNEKWAQTVKLAQEQNTRLKMALKTSESVYNRIKELNEWLEPIKEDISNKDYSVENPNDLNVKNKKFKILKTEVTSKEDEVNKVNEEANEMLNCAPSGSLQELARALMRLNALWTDVYNRVDHYSQLFSSSETQWKKWKGMLDEEKRHLGTFERKVKKSRGFSSDAEDISEELDDIETSLRDHTLEKKTALCQLGQDLMANSIMTEVIKKELEDHSNQWNSLDFQARERIQDLEQSINKSQSIEKQILEMSSWMSDVRDMLQQRLDADVLAGDVPEEYQSLNEEVKQQEDLLKELEKVSKDYKAQGNVEGYERLENQISLLNKNFEEVMLKFNKFQRPTDFDPKLGLVQRELSNIEERLHLLDIRTDDPEALQSTHDHCMKFYKTMSELKTEVEHVIKTGRQIVEKKQVDFPDKLSKQLDAIKQLYNKLGIQVTKGKNTLDKALKIAKKLHKEVNSIQKFINTVNEELDTRDKTPIAKNSEATLSYIISVQEEMTKSQSKLPNTRDLVFQLQELAEDEELSEARQTVENLSERWAVLAERLVYRQGQIQAEVAALEKLFITFQTAIMNVKEWLAKAENILTTQIPGHSQFSDAQKDQFRRLQMEMNELGSQVDEVRETAINIMNRSDRYHKMVEPELTHLNQRWEEVSQKIKDKQKAMTVIPEITEIKRVTVAHVSSSPLRNSSPERKSRTPDRSRFSPDRSSESPEKAPTPPRRTSASSTPRSSVSPTSPMSPSRITTSPSFSTPYCDITDEEFQELYDKVLKDIVVFDHSLVNKGELTKAEATGNIEHMIQNMEDEERQLQISVSDVSDKGRQLSHSIDLSDHDKAIRIYRQVEDLKTKWNSVKTNSENKKHTMRVVTPKWVHFNEDLQEILAWLDNIDHQLQSADSQKVKAFEDELRKRQTNFSAITRKGEQLCLEGASEITEPELHNISRRWNEVDNKIISYRSPVRDVSVSDKASPVWASRPTSLSPSRKDSTSSPSRFMLDLQKLLDEISHIQNTLRSPELHGKEFQDLSQQDTILKRVKSDLQKLNNRVERIEDLRLEVLPQCTVDEGRQIRISLEQLNADLRQVNDDYDISLRRWTKAAEQWQQFHSDLKSLSSWLDEAEYKLKTITDSPDSDAVYKVLETGIKKNQGKVNSLNASGKEIVRHSAAIDASVLQEKIEVLNERWKVVCSTVVDRHDRLDSDISSLDSWTVSVAVTEDMDELFFWIDETENILSTFVTLEEDALEELLEKLKDRDDDVEARQQTLNAVLRNGQTMLKQDVSPDDKDNIKKDLENLQSRFYKVAKDIRTNIGMTESRLHKFRTFQLEIDELQSWLSSTKLVLETQNTPGSATSVDGNDSFVVDPQTTKQAIEARRSNVESVNSEYGMIMEECAEQEVIIPDSVQQQINNLNSDWEIIQKLAAEMKPVSKEKMEVITQVKAEALQMGIQKVIVESHQSGGSKSSQWPDFDKSTAELRDWLTLLERMLKSQRVTVGDIKDIEQMIQKEKSVLQDMATKRTQLEDVLSTAEDLQKHSTSESDKQMLKEKVEKLREHWEQAYARVNQRKNQLDDMLLECRQFDEMYAEFDRWILQVEDELDSGKIDPKAEDIDKQIAKQKRLQTEVDERQKMIDSLKKLASKLIDEYSQEDTSHVKLHLEKAMNRWSTLLHRLAYNIKVLQTNRNSLQQVETTLDGYIGWMKGLENSFTRLVTETNKPEVRENDDLCKEYLIQFKDLQAEVDANKGTYDSLNTAGNQLTRTMVAADAQRLQRRLEEMNQRWINLMTKSMEIRGRLESNAEQWLHLVNTLQELISWLMTKQQELHKQRPIGGDTPTLGQQNDENKRLRSQLDTKRPIIEQSLEAGRFYLREEGEDSRLSNSSNDSNDHEEMAAESSHDKEAQHLIKKIRRQVRLLNRKWTEVNQGCNEWQSRIETVSKKVTTLEKGLDVLNEKLLEAEQTKSTWCAISDILIDHLQGEIDEIKKYQQAITPIHSLVDSVNDEANELQNLNVVLSHTNVHKLEDYNTRWKELQISLEDRLKNLQEAIREFGPDSQHFLSRSVDHPWERSVSGNKVPYYINHTSETTHWDHPEMAALMEALNELNNVRFSAYRTAMKIRMLQKKLRLDLMEMNIATQSFEQHHLRGQNDDLMDIIQIINCLSTMYEIAAQSHQDLVNVPLCVDLVLNWILNIYDVARSGKIRVLSFKVGLILLCNGHLDEKYKFLFRLIANTNGYTDQRKLGLLLHDCLQIPRQLGEVASFGGSNIEPSVRSCFEKANGRPEIQVSHFLDWLRLEPQSLVWVPVLHRLAAAETAKHQAKCNICKEFPIVGFRYRCLRCFNFDICQNCFFSGRKSKNHKLTHPMQEYCTATTSGEDVRDFTKVLKNKFKTKRHFKKHPRLGFLPVQTVLEGDALESTKPSETTSTSVQCPSPSPQHSISSQDMHSRLELYASRLAEVEQRQASTTPESEDEHQLIAQYCQSLNGDLSSHALKSPMQIMMVVDSDQKSELEAMIKDLEDENRSLQKEYDRLKQDKENQVNGHSGYSSDNDDTESSINRDAEMIAEAKLLRQHKSRLESRMKILEDHNKQLEAQLLRLRQLLEQPAVEQSMSVGSSMPTTPSSQSSTQGQTNFRFSPQLESTPQMNGHSSDYREDASDLSEIVSNSSYNTPKGKSNNVGSLFQSAGEIGKELETLVTVMTDDSAEDDVKH</sequence>
<keyword evidence="11" id="KW-0206">Cytoskeleton</keyword>
<dbReference type="SMART" id="SM00150">
    <property type="entry name" value="SPEC"/>
    <property type="match status" value="19"/>
</dbReference>
<dbReference type="PROSITE" id="PS50135">
    <property type="entry name" value="ZF_ZZ_2"/>
    <property type="match status" value="1"/>
</dbReference>
<feature type="coiled-coil region" evidence="13">
    <location>
        <begin position="3129"/>
        <end position="3166"/>
    </location>
</feature>
<dbReference type="GO" id="GO:0005737">
    <property type="term" value="C:cytoplasm"/>
    <property type="evidence" value="ECO:0007669"/>
    <property type="project" value="UniProtKB-ARBA"/>
</dbReference>
<dbReference type="SUPFAM" id="SSF46966">
    <property type="entry name" value="Spectrin repeat"/>
    <property type="match status" value="19"/>
</dbReference>
<evidence type="ECO:0000256" key="9">
    <source>
        <dbReference type="ARBA" id="ARBA00023136"/>
    </source>
</evidence>
<feature type="coiled-coil region" evidence="13">
    <location>
        <begin position="295"/>
        <end position="353"/>
    </location>
</feature>
<feature type="region of interest" description="Disordered" evidence="14">
    <location>
        <begin position="2392"/>
        <end position="2422"/>
    </location>
</feature>
<feature type="coiled-coil region" evidence="13">
    <location>
        <begin position="425"/>
        <end position="510"/>
    </location>
</feature>
<dbReference type="InterPro" id="IPR015154">
    <property type="entry name" value="EF-hand_dom_typ2"/>
</dbReference>
<dbReference type="GO" id="GO:0045202">
    <property type="term" value="C:synapse"/>
    <property type="evidence" value="ECO:0007669"/>
    <property type="project" value="GOC"/>
</dbReference>
<dbReference type="CDD" id="cd16242">
    <property type="entry name" value="EFh_DMD_like"/>
    <property type="match status" value="1"/>
</dbReference>
<feature type="coiled-coil region" evidence="13">
    <location>
        <begin position="2116"/>
        <end position="2143"/>
    </location>
</feature>
<dbReference type="InterPro" id="IPR001202">
    <property type="entry name" value="WW_dom"/>
</dbReference>
<dbReference type="Gene3D" id="2.20.70.10">
    <property type="match status" value="1"/>
</dbReference>
<evidence type="ECO:0000256" key="14">
    <source>
        <dbReference type="SAM" id="MobiDB-lite"/>
    </source>
</evidence>
<dbReference type="GO" id="GO:0016010">
    <property type="term" value="C:dystrophin-associated glycoprotein complex"/>
    <property type="evidence" value="ECO:0007669"/>
    <property type="project" value="UniProtKB-ARBA"/>
</dbReference>
<feature type="coiled-coil region" evidence="13">
    <location>
        <begin position="1368"/>
        <end position="1399"/>
    </location>
</feature>
<feature type="coiled-coil region" evidence="13">
    <location>
        <begin position="2328"/>
        <end position="2355"/>
    </location>
</feature>
<keyword evidence="13" id="KW-0175">Coiled coil</keyword>
<keyword evidence="18" id="KW-1185">Reference proteome</keyword>
<feature type="coiled-coil region" evidence="13">
    <location>
        <begin position="1602"/>
        <end position="1669"/>
    </location>
</feature>
<dbReference type="Proteomes" id="UP000596742">
    <property type="component" value="Unassembled WGS sequence"/>
</dbReference>
<evidence type="ECO:0000259" key="15">
    <source>
        <dbReference type="PROSITE" id="PS50020"/>
    </source>
</evidence>
<evidence type="ECO:0000256" key="13">
    <source>
        <dbReference type="SAM" id="Coils"/>
    </source>
</evidence>
<evidence type="ECO:0000256" key="8">
    <source>
        <dbReference type="ARBA" id="ARBA00022837"/>
    </source>
</evidence>
<feature type="region of interest" description="Disordered" evidence="14">
    <location>
        <begin position="3169"/>
        <end position="3219"/>
    </location>
</feature>
<dbReference type="PROSITE" id="PS50020">
    <property type="entry name" value="WW_DOMAIN_2"/>
    <property type="match status" value="1"/>
</dbReference>
<keyword evidence="7" id="KW-0862">Zinc</keyword>
<feature type="compositionally biased region" description="Polar residues" evidence="14">
    <location>
        <begin position="3101"/>
        <end position="3110"/>
    </location>
</feature>
<keyword evidence="6 12" id="KW-0863">Zinc-finger</keyword>
<keyword evidence="9" id="KW-0472">Membrane</keyword>
<evidence type="ECO:0000256" key="2">
    <source>
        <dbReference type="ARBA" id="ARBA00004278"/>
    </source>
</evidence>
<feature type="coiled-coil region" evidence="13">
    <location>
        <begin position="865"/>
        <end position="918"/>
    </location>
</feature>
<dbReference type="FunFam" id="2.20.70.10:FF:000004">
    <property type="entry name" value="dystrophin isoform X1"/>
    <property type="match status" value="1"/>
</dbReference>
<dbReference type="SMART" id="SM00456">
    <property type="entry name" value="WW"/>
    <property type="match status" value="1"/>
</dbReference>
<feature type="domain" description="ZZ-type" evidence="16">
    <location>
        <begin position="2880"/>
        <end position="2936"/>
    </location>
</feature>
<dbReference type="InterPro" id="IPR018159">
    <property type="entry name" value="Spectrin/alpha-actinin"/>
</dbReference>
<dbReference type="InterPro" id="IPR036020">
    <property type="entry name" value="WW_dom_sf"/>
</dbReference>
<dbReference type="EMBL" id="UYJE01007514">
    <property type="protein sequence ID" value="VDI55604.1"/>
    <property type="molecule type" value="Genomic_DNA"/>
</dbReference>
<evidence type="ECO:0000256" key="10">
    <source>
        <dbReference type="ARBA" id="ARBA00023203"/>
    </source>
</evidence>
<dbReference type="OrthoDB" id="10057795at2759"/>
<feature type="domain" description="WW" evidence="15">
    <location>
        <begin position="2626"/>
        <end position="2659"/>
    </location>
</feature>
<evidence type="ECO:0000256" key="11">
    <source>
        <dbReference type="ARBA" id="ARBA00023212"/>
    </source>
</evidence>
<comment type="subcellular location">
    <subcellularLocation>
        <location evidence="2">Cell membrane</location>
        <location evidence="2">Sarcolemma</location>
        <topology evidence="2">Peripheral membrane protein</topology>
        <orientation evidence="2">Cytoplasmic side</orientation>
    </subcellularLocation>
    <subcellularLocation>
        <location evidence="1">Cytoplasm</location>
        <location evidence="1">Cytoskeleton</location>
    </subcellularLocation>
</comment>
<dbReference type="InterPro" id="IPR050774">
    <property type="entry name" value="KCMF1/Dystrophin"/>
</dbReference>
<feature type="compositionally biased region" description="Polar residues" evidence="14">
    <location>
        <begin position="1261"/>
        <end position="1270"/>
    </location>
</feature>
<dbReference type="CDD" id="cd00176">
    <property type="entry name" value="SPEC"/>
    <property type="match status" value="11"/>
</dbReference>
<dbReference type="Pfam" id="PF09069">
    <property type="entry name" value="EF-hand_3"/>
    <property type="match status" value="1"/>
</dbReference>
<keyword evidence="8" id="KW-0106">Calcium</keyword>
<feature type="coiled-coil region" evidence="13">
    <location>
        <begin position="538"/>
        <end position="572"/>
    </location>
</feature>
<evidence type="ECO:0000256" key="7">
    <source>
        <dbReference type="ARBA" id="ARBA00022833"/>
    </source>
</evidence>
<gene>
    <name evidence="17" type="ORF">MGAL_10B064835</name>
</gene>
<feature type="region of interest" description="Disordered" evidence="14">
    <location>
        <begin position="1544"/>
        <end position="1568"/>
    </location>
</feature>
<dbReference type="SUPFAM" id="SSF51045">
    <property type="entry name" value="WW domain"/>
    <property type="match status" value="1"/>
</dbReference>
<feature type="compositionally biased region" description="Polar residues" evidence="14">
    <location>
        <begin position="3194"/>
        <end position="3211"/>
    </location>
</feature>
<evidence type="ECO:0000256" key="1">
    <source>
        <dbReference type="ARBA" id="ARBA00004245"/>
    </source>
</evidence>
<dbReference type="Gene3D" id="1.10.238.10">
    <property type="entry name" value="EF-hand"/>
    <property type="match status" value="2"/>
</dbReference>
<keyword evidence="4" id="KW-0963">Cytoplasm</keyword>
<protein>
    <submittedName>
        <fullName evidence="17">Dystrophin</fullName>
    </submittedName>
</protein>
<feature type="compositionally biased region" description="Low complexity" evidence="14">
    <location>
        <begin position="1301"/>
        <end position="1323"/>
    </location>
</feature>
<evidence type="ECO:0000256" key="3">
    <source>
        <dbReference type="ARBA" id="ARBA00022475"/>
    </source>
</evidence>
<keyword evidence="3" id="KW-1003">Cell membrane</keyword>
<dbReference type="PANTHER" id="PTHR12268:SF14">
    <property type="entry name" value="DYSTROPHIN-1"/>
    <property type="match status" value="1"/>
</dbReference>
<dbReference type="FunFam" id="3.30.60.90:FF:000001">
    <property type="entry name" value="Dystrophin isoform 2"/>
    <property type="match status" value="1"/>
</dbReference>
<dbReference type="GO" id="GO:0003779">
    <property type="term" value="F:actin binding"/>
    <property type="evidence" value="ECO:0007669"/>
    <property type="project" value="UniProtKB-KW"/>
</dbReference>
<dbReference type="Gene3D" id="1.20.58.60">
    <property type="match status" value="16"/>
</dbReference>
<dbReference type="CDD" id="cd02334">
    <property type="entry name" value="ZZ_dystrophin"/>
    <property type="match status" value="1"/>
</dbReference>
<dbReference type="SUPFAM" id="SSF47473">
    <property type="entry name" value="EF-hand"/>
    <property type="match status" value="2"/>
</dbReference>
<feature type="region of interest" description="Disordered" evidence="14">
    <location>
        <begin position="2439"/>
        <end position="2469"/>
    </location>
</feature>
<dbReference type="Pfam" id="PF00435">
    <property type="entry name" value="Spectrin"/>
    <property type="match status" value="12"/>
</dbReference>
<dbReference type="InterPro" id="IPR000433">
    <property type="entry name" value="Znf_ZZ"/>
</dbReference>
<evidence type="ECO:0000256" key="6">
    <source>
        <dbReference type="ARBA" id="ARBA00022771"/>
    </source>
</evidence>
<keyword evidence="10" id="KW-0009">Actin-binding</keyword>
<evidence type="ECO:0000313" key="17">
    <source>
        <dbReference type="EMBL" id="VDI55604.1"/>
    </source>
</evidence>
<feature type="region of interest" description="Disordered" evidence="14">
    <location>
        <begin position="2979"/>
        <end position="3006"/>
    </location>
</feature>
<dbReference type="GO" id="GO:0042383">
    <property type="term" value="C:sarcolemma"/>
    <property type="evidence" value="ECO:0007669"/>
    <property type="project" value="UniProtKB-SubCell"/>
</dbReference>
<dbReference type="PIRSF" id="PIRSF002341">
    <property type="entry name" value="Dystrophin/utrophin"/>
    <property type="match status" value="1"/>
</dbReference>
<dbReference type="GO" id="GO:0099536">
    <property type="term" value="P:synaptic signaling"/>
    <property type="evidence" value="ECO:0007669"/>
    <property type="project" value="TreeGrafter"/>
</dbReference>
<dbReference type="GO" id="GO:0005856">
    <property type="term" value="C:cytoskeleton"/>
    <property type="evidence" value="ECO:0007669"/>
    <property type="project" value="UniProtKB-SubCell"/>
</dbReference>
<evidence type="ECO:0000256" key="4">
    <source>
        <dbReference type="ARBA" id="ARBA00022490"/>
    </source>
</evidence>
<feature type="compositionally biased region" description="Low complexity" evidence="14">
    <location>
        <begin position="2980"/>
        <end position="3005"/>
    </location>
</feature>
<dbReference type="PROSITE" id="PS01357">
    <property type="entry name" value="ZF_ZZ_1"/>
    <property type="match status" value="1"/>
</dbReference>
<dbReference type="Gene3D" id="3.30.60.90">
    <property type="match status" value="1"/>
</dbReference>
<dbReference type="InterPro" id="IPR035436">
    <property type="entry name" value="Dystrophin/utrophin"/>
</dbReference>
<evidence type="ECO:0000313" key="18">
    <source>
        <dbReference type="Proteomes" id="UP000596742"/>
    </source>
</evidence>
<dbReference type="InterPro" id="IPR011992">
    <property type="entry name" value="EF-hand-dom_pair"/>
</dbReference>
<feature type="compositionally biased region" description="Basic and acidic residues" evidence="14">
    <location>
        <begin position="1271"/>
        <end position="1294"/>
    </location>
</feature>
<dbReference type="InterPro" id="IPR043145">
    <property type="entry name" value="Znf_ZZ_sf"/>
</dbReference>
<feature type="region of interest" description="Disordered" evidence="14">
    <location>
        <begin position="1261"/>
        <end position="1333"/>
    </location>
</feature>
<feature type="compositionally biased region" description="Basic and acidic residues" evidence="14">
    <location>
        <begin position="2409"/>
        <end position="2422"/>
    </location>
</feature>
<organism evidence="17 18">
    <name type="scientific">Mytilus galloprovincialis</name>
    <name type="common">Mediterranean mussel</name>
    <dbReference type="NCBI Taxonomy" id="29158"/>
    <lineage>
        <taxon>Eukaryota</taxon>
        <taxon>Metazoa</taxon>
        <taxon>Spiralia</taxon>
        <taxon>Lophotrochozoa</taxon>
        <taxon>Mollusca</taxon>
        <taxon>Bivalvia</taxon>
        <taxon>Autobranchia</taxon>
        <taxon>Pteriomorphia</taxon>
        <taxon>Mytilida</taxon>
        <taxon>Mytiloidea</taxon>
        <taxon>Mytilidae</taxon>
        <taxon>Mytilinae</taxon>
        <taxon>Mytilus</taxon>
    </lineage>
</organism>
<evidence type="ECO:0000259" key="16">
    <source>
        <dbReference type="PROSITE" id="PS50135"/>
    </source>
</evidence>
<reference evidence="17" key="1">
    <citation type="submission" date="2018-11" db="EMBL/GenBank/DDBJ databases">
        <authorList>
            <person name="Alioto T."/>
            <person name="Alioto T."/>
        </authorList>
    </citation>
    <scope>NUCLEOTIDE SEQUENCE</scope>
</reference>
<name>A0A8B6FUS8_MYTGA</name>
<evidence type="ECO:0000256" key="5">
    <source>
        <dbReference type="ARBA" id="ARBA00022723"/>
    </source>
</evidence>